<keyword evidence="2" id="KW-1185">Reference proteome</keyword>
<dbReference type="EMBL" id="CP024985">
    <property type="protein sequence ID" value="ATZ23084.1"/>
    <property type="molecule type" value="Genomic_DNA"/>
</dbReference>
<sequence>MLECLLRRKIRWRTRRHNPPRCGMDHVRRERDGRRQFSPGLHSVSEHPAKLVPSDLEWVPQLPTSAELENGEAQTMPPLSVGPLCRLVVVARRGREDDPSLFHPFHEPACCFPIGSRSGVPPLEHVAHGAPFVLVQVDDQPAVQPARRVVPWQLEQDGITLTRLSKQPFEGRRVGNTRKHAAGLEHRGSEREPSLLAVGPREHGGRGIAVQRDQDDAQVVSTLHGPMMQDAPQNKLLLVRFLQLPRSQTIRVRARASSCPRRRVLHGRRGGGRSR</sequence>
<dbReference type="AlphaFoldDB" id="A0A2K8P8L9"/>
<protein>
    <submittedName>
        <fullName evidence="1">Uncharacterized protein</fullName>
    </submittedName>
</protein>
<organism evidence="1 2">
    <name type="scientific">Streptomyces lavendulae subsp. lavendulae</name>
    <dbReference type="NCBI Taxonomy" id="58340"/>
    <lineage>
        <taxon>Bacteria</taxon>
        <taxon>Bacillati</taxon>
        <taxon>Actinomycetota</taxon>
        <taxon>Actinomycetes</taxon>
        <taxon>Kitasatosporales</taxon>
        <taxon>Streptomycetaceae</taxon>
        <taxon>Streptomyces</taxon>
    </lineage>
</organism>
<gene>
    <name evidence="1" type="ORF">SLAV_05895</name>
</gene>
<evidence type="ECO:0000313" key="1">
    <source>
        <dbReference type="EMBL" id="ATZ23084.1"/>
    </source>
</evidence>
<accession>A0A2K8P8L9</accession>
<dbReference type="KEGG" id="slx:SLAV_05895"/>
<reference evidence="1 2" key="1">
    <citation type="submission" date="2017-11" db="EMBL/GenBank/DDBJ databases">
        <title>Complete genome sequence of Streptomyces lavendulae subsp. lavendulae CCM 3239 (formerly 'Streptomyces aureofaciens CCM 3239'), the producer of the angucycline-type antibiotic auricin.</title>
        <authorList>
            <person name="Busche T."/>
            <person name="Novakova R."/>
            <person name="Al'Dilaimi A."/>
            <person name="Homerova D."/>
            <person name="Feckova L."/>
            <person name="Rezuchova B."/>
            <person name="Mingyar E."/>
            <person name="Csolleiova D."/>
            <person name="Bekeova C."/>
            <person name="Winkler A."/>
            <person name="Sevcikova B."/>
            <person name="Kalinowski J."/>
            <person name="Kormanec J."/>
            <person name="Ruckert C."/>
        </authorList>
    </citation>
    <scope>NUCLEOTIDE SEQUENCE [LARGE SCALE GENOMIC DNA]</scope>
    <source>
        <strain evidence="1 2">CCM 3239</strain>
    </source>
</reference>
<proteinExistence type="predicted"/>
<evidence type="ECO:0000313" key="2">
    <source>
        <dbReference type="Proteomes" id="UP000231791"/>
    </source>
</evidence>
<dbReference type="Proteomes" id="UP000231791">
    <property type="component" value="Chromosome"/>
</dbReference>
<name>A0A2K8P8L9_STRLA</name>